<evidence type="ECO:0000313" key="2">
    <source>
        <dbReference type="EMBL" id="VDK29518.1"/>
    </source>
</evidence>
<proteinExistence type="predicted"/>
<dbReference type="Proteomes" id="UP000271098">
    <property type="component" value="Unassembled WGS sequence"/>
</dbReference>
<organism evidence="4">
    <name type="scientific">Gongylonema pulchrum</name>
    <dbReference type="NCBI Taxonomy" id="637853"/>
    <lineage>
        <taxon>Eukaryota</taxon>
        <taxon>Metazoa</taxon>
        <taxon>Ecdysozoa</taxon>
        <taxon>Nematoda</taxon>
        <taxon>Chromadorea</taxon>
        <taxon>Rhabditida</taxon>
        <taxon>Spirurina</taxon>
        <taxon>Spiruromorpha</taxon>
        <taxon>Spiruroidea</taxon>
        <taxon>Gongylonematidae</taxon>
        <taxon>Gongylonema</taxon>
    </lineage>
</organism>
<gene>
    <name evidence="2" type="ORF">GPUH_LOCUS1173</name>
</gene>
<evidence type="ECO:0000259" key="1">
    <source>
        <dbReference type="Pfam" id="PF00024"/>
    </source>
</evidence>
<dbReference type="SUPFAM" id="SSF57414">
    <property type="entry name" value="Hairpin loop containing domain-like"/>
    <property type="match status" value="1"/>
</dbReference>
<dbReference type="WBParaSite" id="GPUH_0000117301-mRNA-1">
    <property type="protein sequence ID" value="GPUH_0000117301-mRNA-1"/>
    <property type="gene ID" value="GPUH_0000117301"/>
</dbReference>
<dbReference type="EMBL" id="UYRT01001345">
    <property type="protein sequence ID" value="VDK29518.1"/>
    <property type="molecule type" value="Genomic_DNA"/>
</dbReference>
<reference evidence="2 3" key="2">
    <citation type="submission" date="2018-11" db="EMBL/GenBank/DDBJ databases">
        <authorList>
            <consortium name="Pathogen Informatics"/>
        </authorList>
    </citation>
    <scope>NUCLEOTIDE SEQUENCE [LARGE SCALE GENOMIC DNA]</scope>
</reference>
<protein>
    <submittedName>
        <fullName evidence="4">Apple domain-containing protein</fullName>
    </submittedName>
</protein>
<sequence>MDSKTHTFADCLPNFSSLIEVIDGIQVVAEALAAFQTHTVENMVCPSTLVDGSALPSACRSAHYERTRKRCFLYGTSITPAGIAQYIPNEDGIYFEKLCEIQMKCNEMMRRVPQYVLVGHATAVVDAPSHSQCVEACLRSMVSYALDKKVGLSTTRCGAATVSKNAYCREVVRVCVCVFSEASGLFHLLSTQ</sequence>
<dbReference type="OrthoDB" id="5814086at2759"/>
<accession>A0A183CXI2</accession>
<keyword evidence="3" id="KW-1185">Reference proteome</keyword>
<dbReference type="AlphaFoldDB" id="A0A183CXI2"/>
<dbReference type="Pfam" id="PF00024">
    <property type="entry name" value="PAN_1"/>
    <property type="match status" value="1"/>
</dbReference>
<dbReference type="InterPro" id="IPR003609">
    <property type="entry name" value="Pan_app"/>
</dbReference>
<name>A0A183CXI2_9BILA</name>
<feature type="domain" description="Apple" evidence="1">
    <location>
        <begin position="57"/>
        <end position="99"/>
    </location>
</feature>
<evidence type="ECO:0000313" key="4">
    <source>
        <dbReference type="WBParaSite" id="GPUH_0000117301-mRNA-1"/>
    </source>
</evidence>
<evidence type="ECO:0000313" key="3">
    <source>
        <dbReference type="Proteomes" id="UP000271098"/>
    </source>
</evidence>
<reference evidence="4" key="1">
    <citation type="submission" date="2016-06" db="UniProtKB">
        <authorList>
            <consortium name="WormBaseParasite"/>
        </authorList>
    </citation>
    <scope>IDENTIFICATION</scope>
</reference>